<dbReference type="Proteomes" id="UP000271631">
    <property type="component" value="Unassembled WGS sequence"/>
</dbReference>
<organism evidence="1 2">
    <name type="scientific">Pseudomonas syringae pv. maculicola</name>
    <dbReference type="NCBI Taxonomy" id="59511"/>
    <lineage>
        <taxon>Bacteria</taxon>
        <taxon>Pseudomonadati</taxon>
        <taxon>Pseudomonadota</taxon>
        <taxon>Gammaproteobacteria</taxon>
        <taxon>Pseudomonadales</taxon>
        <taxon>Pseudomonadaceae</taxon>
        <taxon>Pseudomonas</taxon>
    </lineage>
</organism>
<reference evidence="1 2" key="1">
    <citation type="submission" date="2018-08" db="EMBL/GenBank/DDBJ databases">
        <title>Recombination of ecologically and evolutionarily significant loci maintains genetic cohesion in the Pseudomonas syringae species complex.</title>
        <authorList>
            <person name="Dillon M."/>
            <person name="Thakur S."/>
            <person name="Almeida R.N.D."/>
            <person name="Weir B.S."/>
            <person name="Guttman D.S."/>
        </authorList>
    </citation>
    <scope>NUCLEOTIDE SEQUENCE [LARGE SCALE GENOMIC DNA]</scope>
    <source>
        <strain evidence="1 2">ICMP 11281</strain>
    </source>
</reference>
<evidence type="ECO:0000313" key="1">
    <source>
        <dbReference type="EMBL" id="RMV42555.1"/>
    </source>
</evidence>
<gene>
    <name evidence="1" type="ORF">ALP13_103372</name>
</gene>
<dbReference type="AlphaFoldDB" id="A0A0N0WST2"/>
<comment type="caution">
    <text evidence="1">The sequence shown here is derived from an EMBL/GenBank/DDBJ whole genome shotgun (WGS) entry which is preliminary data.</text>
</comment>
<accession>A0A0N0WST2</accession>
<protein>
    <submittedName>
        <fullName evidence="1">Uncharacterized protein</fullName>
    </submittedName>
</protein>
<sequence length="39" mass="4186">MAGFCLEGVGAFGGYGGCEAALKPMHTVYRIFSFPRSAW</sequence>
<evidence type="ECO:0000313" key="2">
    <source>
        <dbReference type="Proteomes" id="UP000271631"/>
    </source>
</evidence>
<name>A0A0N0WST2_PSEYM</name>
<dbReference type="EMBL" id="RBUQ01000042">
    <property type="protein sequence ID" value="RMV42555.1"/>
    <property type="molecule type" value="Genomic_DNA"/>
</dbReference>
<proteinExistence type="predicted"/>